<evidence type="ECO:0000256" key="1">
    <source>
        <dbReference type="SAM" id="MobiDB-lite"/>
    </source>
</evidence>
<dbReference type="EMBL" id="NESQ01000580">
    <property type="protein sequence ID" value="PUU72304.1"/>
    <property type="molecule type" value="Genomic_DNA"/>
</dbReference>
<protein>
    <submittedName>
        <fullName evidence="2">Uncharacterized protein</fullName>
    </submittedName>
</protein>
<feature type="compositionally biased region" description="Basic and acidic residues" evidence="1">
    <location>
        <begin position="140"/>
        <end position="163"/>
    </location>
</feature>
<evidence type="ECO:0000313" key="2">
    <source>
        <dbReference type="EMBL" id="PUU72304.1"/>
    </source>
</evidence>
<evidence type="ECO:0000313" key="3">
    <source>
        <dbReference type="Proteomes" id="UP000244722"/>
    </source>
</evidence>
<feature type="region of interest" description="Disordered" evidence="1">
    <location>
        <begin position="138"/>
        <end position="163"/>
    </location>
</feature>
<keyword evidence="3" id="KW-1185">Reference proteome</keyword>
<comment type="caution">
    <text evidence="2">The sequence shown here is derived from an EMBL/GenBank/DDBJ whole genome shotgun (WGS) entry which is preliminary data.</text>
</comment>
<name>A0A2T6ZA54_TUBBO</name>
<gene>
    <name evidence="2" type="ORF">B9Z19DRAFT_1069869</name>
</gene>
<reference evidence="2 3" key="1">
    <citation type="submission" date="2017-04" db="EMBL/GenBank/DDBJ databases">
        <title>Draft genome sequence of Tuber borchii Vittad., a whitish edible truffle.</title>
        <authorList>
            <consortium name="DOE Joint Genome Institute"/>
            <person name="Murat C."/>
            <person name="Kuo A."/>
            <person name="Barry K.W."/>
            <person name="Clum A."/>
            <person name="Dockter R.B."/>
            <person name="Fauchery L."/>
            <person name="Iotti M."/>
            <person name="Kohler A."/>
            <person name="Labutti K."/>
            <person name="Lindquist E.A."/>
            <person name="Lipzen A."/>
            <person name="Ohm R.A."/>
            <person name="Wang M."/>
            <person name="Grigoriev I.V."/>
            <person name="Zambonelli A."/>
            <person name="Martin F.M."/>
        </authorList>
    </citation>
    <scope>NUCLEOTIDE SEQUENCE [LARGE SCALE GENOMIC DNA]</scope>
    <source>
        <strain evidence="2 3">Tbo3840</strain>
    </source>
</reference>
<dbReference type="OrthoDB" id="5307821at2759"/>
<dbReference type="AlphaFoldDB" id="A0A2T6ZA54"/>
<proteinExistence type="predicted"/>
<organism evidence="2 3">
    <name type="scientific">Tuber borchii</name>
    <name type="common">White truffle</name>
    <dbReference type="NCBI Taxonomy" id="42251"/>
    <lineage>
        <taxon>Eukaryota</taxon>
        <taxon>Fungi</taxon>
        <taxon>Dikarya</taxon>
        <taxon>Ascomycota</taxon>
        <taxon>Pezizomycotina</taxon>
        <taxon>Pezizomycetes</taxon>
        <taxon>Pezizales</taxon>
        <taxon>Tuberaceae</taxon>
        <taxon>Tuber</taxon>
    </lineage>
</organism>
<feature type="region of interest" description="Disordered" evidence="1">
    <location>
        <begin position="1"/>
        <end position="77"/>
    </location>
</feature>
<dbReference type="Proteomes" id="UP000244722">
    <property type="component" value="Unassembled WGS sequence"/>
</dbReference>
<sequence length="324" mass="36134">MPPRKRKTGSSFSVPSNEDPPLLLPAKSRNKRISTAQSKKPRSGIGQKIPEINVKESSHSSIPGKVPEEEKKKSSTRVLNTVKEEESGGQPTYESLTYRFAVQDTPNYRAVSQQIIVARKPPMKHSGMEVGDISEEEKAEEVNENHEWNTLEEPDKGQAQGDDNRQELKLGVEIEELAELEGEAAQGLEEGFVGAGGQCEGVGKEWSEEATDAHCEALVDIIRAGARSDSGFKKPVWVKKKFGVQAGTLTPKHCKDKYDNTTPSSTIRLAVRRVMGAYRINEGWSMEQVDNALDLFKNEAMADIFNELEDDPDYQEHWLRRQIA</sequence>
<accession>A0A2T6ZA54</accession>